<keyword evidence="1" id="KW-0805">Transcription regulation</keyword>
<comment type="caution">
    <text evidence="5">The sequence shown here is derived from an EMBL/GenBank/DDBJ whole genome shotgun (WGS) entry which is preliminary data.</text>
</comment>
<evidence type="ECO:0000256" key="2">
    <source>
        <dbReference type="ARBA" id="ARBA00023125"/>
    </source>
</evidence>
<sequence length="523" mass="57108">MDVAVRNSAVGAVFAGTPMTEVARDVGVAHSTVRRWVARAARGEPLTERPRPGRPRIQDTADHVVAAVLATAGARIDSQDFSTRGVATATGLSQSVVSRSVRSFAGEAARPGTGRGADNPARGHVLSLVAVGYPVLVVGLDRVPGTVGAARSARALRRRSAAVVAAVHAAGIDGWADRTKSDHRQVQEEEILRLLRSADPDRWLAFDPHGDLAEDDLEELSGEGAVHAHLDDFVAHVQTVLGSVADVPGSLLDLLAARVSRGLEGVLWSRGGQVPRSTESKTFESTGLVPDSRWLPRENLSMTEQLAYALRQEIIDSGYRSGDRIRVRVLMHRLGVPRSALDAALRRMVDDELLDGSRGGFRIPTITARDVLDLYVARQALGTILLRGLAEAPRRNLVPVRQAFRRIEAVARTRRGDEVEDADLRFQQEIARASGLDQTARTFESLTRRLRMYISVLRLDYAPATERILYDDRRILSRLEQGDAAGAVDAWRGKIDNAVRHMSGTAAHRRFDVALWQRLSAPR</sequence>
<evidence type="ECO:0000259" key="4">
    <source>
        <dbReference type="SMART" id="SM00895"/>
    </source>
</evidence>
<dbReference type="SUPFAM" id="SSF46689">
    <property type="entry name" value="Homeodomain-like"/>
    <property type="match status" value="1"/>
</dbReference>
<dbReference type="Gene3D" id="1.20.120.530">
    <property type="entry name" value="GntR ligand-binding domain-like"/>
    <property type="match status" value="1"/>
</dbReference>
<dbReference type="SUPFAM" id="SSF48008">
    <property type="entry name" value="GntR ligand-binding domain-like"/>
    <property type="match status" value="1"/>
</dbReference>
<dbReference type="Gene3D" id="1.10.10.10">
    <property type="entry name" value="Winged helix-like DNA-binding domain superfamily/Winged helix DNA-binding domain"/>
    <property type="match status" value="1"/>
</dbReference>
<evidence type="ECO:0000313" key="5">
    <source>
        <dbReference type="EMBL" id="GAA1999360.1"/>
    </source>
</evidence>
<gene>
    <name evidence="5" type="ORF">GCM10009755_03630</name>
</gene>
<dbReference type="PANTHER" id="PTHR43537">
    <property type="entry name" value="TRANSCRIPTIONAL REGULATOR, GNTR FAMILY"/>
    <property type="match status" value="1"/>
</dbReference>
<dbReference type="Pfam" id="PF00392">
    <property type="entry name" value="GntR"/>
    <property type="match status" value="1"/>
</dbReference>
<keyword evidence="2" id="KW-0238">DNA-binding</keyword>
<accession>A0ABN2T5N7</accession>
<dbReference type="EMBL" id="BAAANO010000004">
    <property type="protein sequence ID" value="GAA1999360.1"/>
    <property type="molecule type" value="Genomic_DNA"/>
</dbReference>
<evidence type="ECO:0000256" key="1">
    <source>
        <dbReference type="ARBA" id="ARBA00023015"/>
    </source>
</evidence>
<organism evidence="5 6">
    <name type="scientific">Brevibacterium samyangense</name>
    <dbReference type="NCBI Taxonomy" id="366888"/>
    <lineage>
        <taxon>Bacteria</taxon>
        <taxon>Bacillati</taxon>
        <taxon>Actinomycetota</taxon>
        <taxon>Actinomycetes</taxon>
        <taxon>Micrococcales</taxon>
        <taxon>Brevibacteriaceae</taxon>
        <taxon>Brevibacterium</taxon>
    </lineage>
</organism>
<dbReference type="InterPro" id="IPR008920">
    <property type="entry name" value="TF_FadR/GntR_C"/>
</dbReference>
<dbReference type="SUPFAM" id="SSF46785">
    <property type="entry name" value="Winged helix' DNA-binding domain"/>
    <property type="match status" value="1"/>
</dbReference>
<dbReference type="PANTHER" id="PTHR43537:SF5">
    <property type="entry name" value="UXU OPERON TRANSCRIPTIONAL REGULATOR"/>
    <property type="match status" value="1"/>
</dbReference>
<dbReference type="InterPro" id="IPR009057">
    <property type="entry name" value="Homeodomain-like_sf"/>
</dbReference>
<dbReference type="Proteomes" id="UP001500755">
    <property type="component" value="Unassembled WGS sequence"/>
</dbReference>
<dbReference type="Pfam" id="PF07729">
    <property type="entry name" value="FCD"/>
    <property type="match status" value="1"/>
</dbReference>
<name>A0ABN2T5N7_9MICO</name>
<dbReference type="InterPro" id="IPR000524">
    <property type="entry name" value="Tscrpt_reg_HTH_GntR"/>
</dbReference>
<evidence type="ECO:0000256" key="3">
    <source>
        <dbReference type="ARBA" id="ARBA00023163"/>
    </source>
</evidence>
<protein>
    <recommendedName>
        <fullName evidence="4">GntR C-terminal domain-containing protein</fullName>
    </recommendedName>
</protein>
<reference evidence="5 6" key="1">
    <citation type="journal article" date="2019" name="Int. J. Syst. Evol. Microbiol.">
        <title>The Global Catalogue of Microorganisms (GCM) 10K type strain sequencing project: providing services to taxonomists for standard genome sequencing and annotation.</title>
        <authorList>
            <consortium name="The Broad Institute Genomics Platform"/>
            <consortium name="The Broad Institute Genome Sequencing Center for Infectious Disease"/>
            <person name="Wu L."/>
            <person name="Ma J."/>
        </authorList>
    </citation>
    <scope>NUCLEOTIDE SEQUENCE [LARGE SCALE GENOMIC DNA]</scope>
    <source>
        <strain evidence="5 6">JCM 14546</strain>
    </source>
</reference>
<feature type="domain" description="GntR C-terminal" evidence="4">
    <location>
        <begin position="373"/>
        <end position="497"/>
    </location>
</feature>
<dbReference type="InterPro" id="IPR036390">
    <property type="entry name" value="WH_DNA-bd_sf"/>
</dbReference>
<keyword evidence="6" id="KW-1185">Reference proteome</keyword>
<proteinExistence type="predicted"/>
<dbReference type="InterPro" id="IPR036388">
    <property type="entry name" value="WH-like_DNA-bd_sf"/>
</dbReference>
<evidence type="ECO:0000313" key="6">
    <source>
        <dbReference type="Proteomes" id="UP001500755"/>
    </source>
</evidence>
<dbReference type="SMART" id="SM00895">
    <property type="entry name" value="FCD"/>
    <property type="match status" value="1"/>
</dbReference>
<dbReference type="InterPro" id="IPR011711">
    <property type="entry name" value="GntR_C"/>
</dbReference>
<keyword evidence="3" id="KW-0804">Transcription</keyword>